<accession>A0ABY5PNJ9</accession>
<reference evidence="2" key="1">
    <citation type="submission" date="2021-11" db="EMBL/GenBank/DDBJ databases">
        <title>Cultivation dependent microbiological survey of springs from the worlds oldest radium mine currently devoted to the extraction of radon-saturated water.</title>
        <authorList>
            <person name="Kapinusova G."/>
            <person name="Smrhova T."/>
            <person name="Strejcek M."/>
            <person name="Suman J."/>
            <person name="Jani K."/>
            <person name="Pajer P."/>
            <person name="Uhlik O."/>
        </authorList>
    </citation>
    <scope>NUCLEOTIDE SEQUENCE [LARGE SCALE GENOMIC DNA]</scope>
    <source>
        <strain evidence="2">J379</strain>
    </source>
</reference>
<protein>
    <submittedName>
        <fullName evidence="1">Uncharacterized protein</fullName>
    </submittedName>
</protein>
<name>A0ABY5PNJ9_9ACTN</name>
<dbReference type="EMBL" id="CP088295">
    <property type="protein sequence ID" value="UUY06231.1"/>
    <property type="molecule type" value="Genomic_DNA"/>
</dbReference>
<evidence type="ECO:0000313" key="2">
    <source>
        <dbReference type="Proteomes" id="UP001058860"/>
    </source>
</evidence>
<evidence type="ECO:0000313" key="1">
    <source>
        <dbReference type="EMBL" id="UUY06231.1"/>
    </source>
</evidence>
<gene>
    <name evidence="1" type="ORF">LRS13_12190</name>
</gene>
<dbReference type="RefSeq" id="WP_353866656.1">
    <property type="nucleotide sequence ID" value="NZ_CP088295.1"/>
</dbReference>
<organism evidence="1 2">
    <name type="scientific">Svornostia abyssi</name>
    <dbReference type="NCBI Taxonomy" id="2898438"/>
    <lineage>
        <taxon>Bacteria</taxon>
        <taxon>Bacillati</taxon>
        <taxon>Actinomycetota</taxon>
        <taxon>Thermoleophilia</taxon>
        <taxon>Solirubrobacterales</taxon>
        <taxon>Baekduiaceae</taxon>
        <taxon>Svornostia</taxon>
    </lineage>
</organism>
<keyword evidence="2" id="KW-1185">Reference proteome</keyword>
<dbReference type="Gene3D" id="3.40.462.20">
    <property type="match status" value="1"/>
</dbReference>
<proteinExistence type="predicted"/>
<dbReference type="Proteomes" id="UP001058860">
    <property type="component" value="Chromosome"/>
</dbReference>
<sequence length="252" mass="27353">MEFALHEAHELSAGALIYPIDRAPEVLRRWRDWMLDAPDAFTTSARLLHVPPLPDIPEPVRGGSFVVIDGAALAAPDVVERELRGLRELGPMMDGFAPVPPVALSRIHMDPEEPVPAEGDHALVGSVDDALLDGLVDLAGTPGETALLMAEIRQLGGAFGRAPEGAGARDRFEGDGLLFATGMVMDEAMGAAVRRDLAAFRDLTFDLRTDHYLNFAEQPEQELHRPEVAARLAQIKANVDPDDVIRSNHPVR</sequence>